<evidence type="ECO:0000256" key="2">
    <source>
        <dbReference type="SAM" id="SignalP"/>
    </source>
</evidence>
<comment type="caution">
    <text evidence="4">The sequence shown here is derived from an EMBL/GenBank/DDBJ whole genome shotgun (WGS) entry which is preliminary data.</text>
</comment>
<dbReference type="Gene3D" id="2.30.30.40">
    <property type="entry name" value="SH3 Domains"/>
    <property type="match status" value="2"/>
</dbReference>
<feature type="domain" description="SH3b" evidence="3">
    <location>
        <begin position="199"/>
        <end position="269"/>
    </location>
</feature>
<dbReference type="Pfam" id="PF08239">
    <property type="entry name" value="SH3_3"/>
    <property type="match status" value="2"/>
</dbReference>
<dbReference type="SMART" id="SM00287">
    <property type="entry name" value="SH3b"/>
    <property type="match status" value="2"/>
</dbReference>
<evidence type="ECO:0000256" key="1">
    <source>
        <dbReference type="SAM" id="Coils"/>
    </source>
</evidence>
<dbReference type="OrthoDB" id="9806267at2"/>
<name>A0A433RWK1_9BACL</name>
<evidence type="ECO:0000313" key="4">
    <source>
        <dbReference type="EMBL" id="RUS57654.1"/>
    </source>
</evidence>
<proteinExistence type="predicted"/>
<feature type="chain" id="PRO_5038785930" description="SH3b domain-containing protein" evidence="2">
    <location>
        <begin position="27"/>
        <end position="340"/>
    </location>
</feature>
<gene>
    <name evidence="4" type="ORF">QI30_04470</name>
</gene>
<reference evidence="4 5" key="1">
    <citation type="submission" date="2014-11" db="EMBL/GenBank/DDBJ databases">
        <title>Genome sequence and analysis of novel Kurthia sp.</title>
        <authorList>
            <person name="Lawson J.N."/>
            <person name="Gonzalez J.E."/>
            <person name="Rinauldi L."/>
            <person name="Xuan Z."/>
            <person name="Firman A."/>
            <person name="Shaddox L."/>
            <person name="Trudeau A."/>
            <person name="Shah S."/>
            <person name="Reiman D."/>
        </authorList>
    </citation>
    <scope>NUCLEOTIDE SEQUENCE [LARGE SCALE GENOMIC DNA]</scope>
    <source>
        <strain evidence="4 5">3B1D</strain>
    </source>
</reference>
<sequence length="340" mass="38411">MNKTFQRVSCLIIATSLLAACSSTSAESDQSNKMIAAKEEKVPKNFTKELNEIVDDRTLEIAENVLVYAHKYEQQYDTPIQDKKQEFKRALVNIVNTSYLEGDTAAKASQLFKTYFLKEAFEENSTEYALLENYSQALIQSLRLEIADEQNNEDVAEKSEDELDLLNDKIAESAKALNSKLGNKIYKMLNNSLENSSEEDNIYVSTGRLKDGLNLRQAPSAESPLALPKELPNGTALKVISKQGNWYKVFVIGKGVEGWVNSTFTSITAPTYKEAYAAFVEVYNDTLVLREGAEKTYPKIAELENGTELQVYDESDGWYYVHVPSINEYGWVHSYFVTRE</sequence>
<evidence type="ECO:0000259" key="3">
    <source>
        <dbReference type="PROSITE" id="PS51781"/>
    </source>
</evidence>
<keyword evidence="5" id="KW-1185">Reference proteome</keyword>
<dbReference type="RefSeq" id="WP_126989759.1">
    <property type="nucleotide sequence ID" value="NZ_JTFC01000015.1"/>
</dbReference>
<dbReference type="Proteomes" id="UP000288623">
    <property type="component" value="Unassembled WGS sequence"/>
</dbReference>
<dbReference type="InterPro" id="IPR003646">
    <property type="entry name" value="SH3-like_bac-type"/>
</dbReference>
<dbReference type="PANTHER" id="PTHR34408">
    <property type="entry name" value="FAMILY PROTEIN, PUTATIVE-RELATED"/>
    <property type="match status" value="1"/>
</dbReference>
<dbReference type="PROSITE" id="PS51781">
    <property type="entry name" value="SH3B"/>
    <property type="match status" value="2"/>
</dbReference>
<protein>
    <recommendedName>
        <fullName evidence="3">SH3b domain-containing protein</fullName>
    </recommendedName>
</protein>
<feature type="coiled-coil region" evidence="1">
    <location>
        <begin position="139"/>
        <end position="176"/>
    </location>
</feature>
<dbReference type="EMBL" id="JTFC01000015">
    <property type="protein sequence ID" value="RUS57654.1"/>
    <property type="molecule type" value="Genomic_DNA"/>
</dbReference>
<accession>A0A433RWK1</accession>
<feature type="domain" description="SH3b" evidence="3">
    <location>
        <begin position="274"/>
        <end position="340"/>
    </location>
</feature>
<dbReference type="AlphaFoldDB" id="A0A433RWK1"/>
<feature type="signal peptide" evidence="2">
    <location>
        <begin position="1"/>
        <end position="26"/>
    </location>
</feature>
<keyword evidence="1" id="KW-0175">Coiled coil</keyword>
<dbReference type="PROSITE" id="PS51257">
    <property type="entry name" value="PROKAR_LIPOPROTEIN"/>
    <property type="match status" value="1"/>
</dbReference>
<dbReference type="InterPro" id="IPR052354">
    <property type="entry name" value="Cell_Wall_Dynamics_Protein"/>
</dbReference>
<keyword evidence="2" id="KW-0732">Signal</keyword>
<evidence type="ECO:0000313" key="5">
    <source>
        <dbReference type="Proteomes" id="UP000288623"/>
    </source>
</evidence>
<organism evidence="4 5">
    <name type="scientific">Candidatus Kurthia intestinigallinarum</name>
    <dbReference type="NCBI Taxonomy" id="1562256"/>
    <lineage>
        <taxon>Bacteria</taxon>
        <taxon>Bacillati</taxon>
        <taxon>Bacillota</taxon>
        <taxon>Bacilli</taxon>
        <taxon>Bacillales</taxon>
        <taxon>Caryophanaceae</taxon>
        <taxon>Kurthia</taxon>
    </lineage>
</organism>
<dbReference type="PANTHER" id="PTHR34408:SF1">
    <property type="entry name" value="GLYCOSYL HYDROLASE FAMILY 19 DOMAIN-CONTAINING PROTEIN HI_1415"/>
    <property type="match status" value="1"/>
</dbReference>